<evidence type="ECO:0000256" key="1">
    <source>
        <dbReference type="SAM" id="Phobius"/>
    </source>
</evidence>
<dbReference type="AlphaFoldDB" id="L2FAC9"/>
<dbReference type="PATRIC" id="fig|1230338.3.peg.1054"/>
<dbReference type="InterPro" id="IPR032314">
    <property type="entry name" value="DUF4845"/>
</dbReference>
<dbReference type="Pfam" id="PF16137">
    <property type="entry name" value="DUF4845"/>
    <property type="match status" value="1"/>
</dbReference>
<reference evidence="2 3" key="1">
    <citation type="journal article" date="2013" name="Genome Announc.">
        <title>Genome Sequence of Moraxella macacae 0408225, a Novel Bacterial Species Isolated from a Cynomolgus Macaque with Epistaxis.</title>
        <authorList>
            <person name="Ladner J.T."/>
            <person name="Whitehouse C.A."/>
            <person name="Koroleva G.I."/>
            <person name="Palacios G.F."/>
        </authorList>
    </citation>
    <scope>NUCLEOTIDE SEQUENCE [LARGE SCALE GENOMIC DNA]</scope>
    <source>
        <strain evidence="2 3">0408225</strain>
    </source>
</reference>
<dbReference type="OrthoDB" id="6647612at2"/>
<dbReference type="STRING" id="1230338.MOMA_04870"/>
<gene>
    <name evidence="2" type="ORF">MOMA_04870</name>
</gene>
<comment type="caution">
    <text evidence="2">The sequence shown here is derived from an EMBL/GenBank/DDBJ whole genome shotgun (WGS) entry which is preliminary data.</text>
</comment>
<evidence type="ECO:0000313" key="3">
    <source>
        <dbReference type="Proteomes" id="UP000023795"/>
    </source>
</evidence>
<keyword evidence="1" id="KW-0472">Membrane</keyword>
<dbReference type="EMBL" id="ANIN01000001">
    <property type="protein sequence ID" value="ELA09706.1"/>
    <property type="molecule type" value="Genomic_DNA"/>
</dbReference>
<evidence type="ECO:0008006" key="4">
    <source>
        <dbReference type="Google" id="ProtNLM"/>
    </source>
</evidence>
<organism evidence="2 3">
    <name type="scientific">Moraxella macacae 0408225</name>
    <dbReference type="NCBI Taxonomy" id="1230338"/>
    <lineage>
        <taxon>Bacteria</taxon>
        <taxon>Pseudomonadati</taxon>
        <taxon>Pseudomonadota</taxon>
        <taxon>Gammaproteobacteria</taxon>
        <taxon>Moraxellales</taxon>
        <taxon>Moraxellaceae</taxon>
        <taxon>Moraxella</taxon>
    </lineage>
</organism>
<proteinExistence type="predicted"/>
<keyword evidence="3" id="KW-1185">Reference proteome</keyword>
<accession>L2FAC9</accession>
<keyword evidence="1" id="KW-1133">Transmembrane helix</keyword>
<evidence type="ECO:0000313" key="2">
    <source>
        <dbReference type="EMBL" id="ELA09706.1"/>
    </source>
</evidence>
<dbReference type="RefSeq" id="WP_009767524.1">
    <property type="nucleotide sequence ID" value="NZ_ANIN01000001.1"/>
</dbReference>
<name>L2FAC9_9GAMM</name>
<keyword evidence="1" id="KW-0812">Transmembrane</keyword>
<sequence>MNLPNNQRGMSISGIVILICMLVVCFKVGLGILPAHIGNYQLKKSVAWELKKANENRISTKELMSNLASQWSINGFSKKPDEVVKIVKGTPGDISLKLVYAEENNFFGNVFIVNRFEDSITAEDAKSATQ</sequence>
<feature type="transmembrane region" description="Helical" evidence="1">
    <location>
        <begin position="12"/>
        <end position="35"/>
    </location>
</feature>
<protein>
    <recommendedName>
        <fullName evidence="4">DUF4845 domain-containing protein</fullName>
    </recommendedName>
</protein>
<dbReference type="Proteomes" id="UP000023795">
    <property type="component" value="Unassembled WGS sequence"/>
</dbReference>